<name>A0A0F9RH78_9ZZZZ</name>
<proteinExistence type="predicted"/>
<comment type="caution">
    <text evidence="1">The sequence shown here is derived from an EMBL/GenBank/DDBJ whole genome shotgun (WGS) entry which is preliminary data.</text>
</comment>
<reference evidence="1" key="1">
    <citation type="journal article" date="2015" name="Nature">
        <title>Complex archaea that bridge the gap between prokaryotes and eukaryotes.</title>
        <authorList>
            <person name="Spang A."/>
            <person name="Saw J.H."/>
            <person name="Jorgensen S.L."/>
            <person name="Zaremba-Niedzwiedzka K."/>
            <person name="Martijn J."/>
            <person name="Lind A.E."/>
            <person name="van Eijk R."/>
            <person name="Schleper C."/>
            <person name="Guy L."/>
            <person name="Ettema T.J."/>
        </authorList>
    </citation>
    <scope>NUCLEOTIDE SEQUENCE</scope>
</reference>
<gene>
    <name evidence="1" type="ORF">LCGC14_0595180</name>
</gene>
<dbReference type="EMBL" id="LAZR01000940">
    <property type="protein sequence ID" value="KKN54169.1"/>
    <property type="molecule type" value="Genomic_DNA"/>
</dbReference>
<organism evidence="1">
    <name type="scientific">marine sediment metagenome</name>
    <dbReference type="NCBI Taxonomy" id="412755"/>
    <lineage>
        <taxon>unclassified sequences</taxon>
        <taxon>metagenomes</taxon>
        <taxon>ecological metagenomes</taxon>
    </lineage>
</organism>
<dbReference type="AlphaFoldDB" id="A0A0F9RH78"/>
<evidence type="ECO:0000313" key="1">
    <source>
        <dbReference type="EMBL" id="KKN54169.1"/>
    </source>
</evidence>
<sequence length="268" mass="27988">MTRQEPTSSVSGIDLAADQNPTGLWTFGQIPVLPGSDPTTDNQAVRRAYALALLGADFAQRWTGRQLRILTVADLALLTDGSSGTGSAVATMATTTVASGTTAGGVGKFFGQVGLEVNNSGFVATVDWATAMEIVWIGSDDRSGAATPQRYARFKIALAATTGTLGSNGVGIEFPRNGATFNFHTHDGVALETTAITKPLTNVIQRMRFVHTPATSVELYVNDVLVATHTTRVPTGAGSGNIVLEAELPSGSTNSTFDTQAVIIAKDW</sequence>
<protein>
    <submittedName>
        <fullName evidence="1">Uncharacterized protein</fullName>
    </submittedName>
</protein>
<accession>A0A0F9RH78</accession>